<dbReference type="RefSeq" id="WP_053237197.1">
    <property type="nucleotide sequence ID" value="NZ_CP011125.1"/>
</dbReference>
<feature type="signal peptide" evidence="1">
    <location>
        <begin position="1"/>
        <end position="28"/>
    </location>
</feature>
<name>A0A0F6W8J0_9BACT</name>
<dbReference type="KEGG" id="samy:DB32_007361"/>
<keyword evidence="3" id="KW-1185">Reference proteome</keyword>
<protein>
    <recommendedName>
        <fullName evidence="4">DUF481 domain-containing protein</fullName>
    </recommendedName>
</protein>
<reference evidence="2 3" key="1">
    <citation type="submission" date="2015-03" db="EMBL/GenBank/DDBJ databases">
        <title>Genome assembly of Sandaracinus amylolyticus DSM 53668.</title>
        <authorList>
            <person name="Sharma G."/>
            <person name="Subramanian S."/>
        </authorList>
    </citation>
    <scope>NUCLEOTIDE SEQUENCE [LARGE SCALE GENOMIC DNA]</scope>
    <source>
        <strain evidence="2 3">DSM 53668</strain>
    </source>
</reference>
<gene>
    <name evidence="2" type="ORF">DB32_007361</name>
</gene>
<proteinExistence type="predicted"/>
<keyword evidence="1" id="KW-0732">Signal</keyword>
<evidence type="ECO:0000313" key="3">
    <source>
        <dbReference type="Proteomes" id="UP000034883"/>
    </source>
</evidence>
<dbReference type="InterPro" id="IPR007433">
    <property type="entry name" value="DUF481"/>
</dbReference>
<dbReference type="Proteomes" id="UP000034883">
    <property type="component" value="Chromosome"/>
</dbReference>
<evidence type="ECO:0000313" key="2">
    <source>
        <dbReference type="EMBL" id="AKF10212.1"/>
    </source>
</evidence>
<dbReference type="EMBL" id="CP011125">
    <property type="protein sequence ID" value="AKF10212.1"/>
    <property type="molecule type" value="Genomic_DNA"/>
</dbReference>
<evidence type="ECO:0000256" key="1">
    <source>
        <dbReference type="SAM" id="SignalP"/>
    </source>
</evidence>
<dbReference type="Pfam" id="PF04338">
    <property type="entry name" value="DUF481"/>
    <property type="match status" value="1"/>
</dbReference>
<feature type="chain" id="PRO_5002511398" description="DUF481 domain-containing protein" evidence="1">
    <location>
        <begin position="29"/>
        <end position="305"/>
    </location>
</feature>
<sequence>MLSRIETVIAALALAGIASLGWAEPALAQPAAAAQHTEAIAAPPEEDADDEVFTIQLGGTLNFGNSRSLQLAGATNFLIHRDQHLFTLDLQATLGLAALRDNTTREWSDFEDNARNILGRLRYDFFLDPDDALFASVGGRHDTFAGLDFRFQGQLGYLRNIFREGPANEHRLWGELGFDVTVDDRYPNPLPNPAADPETCGMVIDGMPTPACFLPNLQDQYSVRVFLGYDNHMNEAWQFRTGLEALFDVVDGENVRLTSISEFRLRIDNNLAAGLRFTLLFDNVPVPGTDSVDTTTVLTLVYTLL</sequence>
<evidence type="ECO:0008006" key="4">
    <source>
        <dbReference type="Google" id="ProtNLM"/>
    </source>
</evidence>
<organism evidence="2 3">
    <name type="scientific">Sandaracinus amylolyticus</name>
    <dbReference type="NCBI Taxonomy" id="927083"/>
    <lineage>
        <taxon>Bacteria</taxon>
        <taxon>Pseudomonadati</taxon>
        <taxon>Myxococcota</taxon>
        <taxon>Polyangia</taxon>
        <taxon>Polyangiales</taxon>
        <taxon>Sandaracinaceae</taxon>
        <taxon>Sandaracinus</taxon>
    </lineage>
</organism>
<accession>A0A0F6W8J0</accession>
<dbReference type="AlphaFoldDB" id="A0A0F6W8J0"/>